<dbReference type="STRING" id="758820.SAMN00777080_1121"/>
<evidence type="ECO:0000256" key="1">
    <source>
        <dbReference type="SAM" id="Phobius"/>
    </source>
</evidence>
<gene>
    <name evidence="2" type="ORF">SAMN00777080_1121</name>
</gene>
<reference evidence="3" key="1">
    <citation type="submission" date="2017-04" db="EMBL/GenBank/DDBJ databases">
        <authorList>
            <person name="Varghese N."/>
            <person name="Submissions S."/>
        </authorList>
    </citation>
    <scope>NUCLEOTIDE SEQUENCE [LARGE SCALE GENOMIC DNA]</scope>
    <source>
        <strain evidence="3">DSM 16537</strain>
    </source>
</reference>
<evidence type="ECO:0000313" key="3">
    <source>
        <dbReference type="Proteomes" id="UP000192333"/>
    </source>
</evidence>
<keyword evidence="1" id="KW-1133">Transmembrane helix</keyword>
<protein>
    <recommendedName>
        <fullName evidence="4">Magnesium citrate secondary transporter</fullName>
    </recommendedName>
</protein>
<proteinExistence type="predicted"/>
<evidence type="ECO:0008006" key="4">
    <source>
        <dbReference type="Google" id="ProtNLM"/>
    </source>
</evidence>
<keyword evidence="1" id="KW-0472">Membrane</keyword>
<feature type="transmembrane region" description="Helical" evidence="1">
    <location>
        <begin position="69"/>
        <end position="89"/>
    </location>
</feature>
<dbReference type="EMBL" id="LT838813">
    <property type="protein sequence ID" value="SMD42561.1"/>
    <property type="molecule type" value="Genomic_DNA"/>
</dbReference>
<dbReference type="AlphaFoldDB" id="A0A1W2H103"/>
<accession>A0A1W2H103</accession>
<evidence type="ECO:0000313" key="2">
    <source>
        <dbReference type="EMBL" id="SMD42561.1"/>
    </source>
</evidence>
<dbReference type="OrthoDB" id="1447802at2"/>
<keyword evidence="3" id="KW-1185">Reference proteome</keyword>
<feature type="transmembrane region" description="Helical" evidence="1">
    <location>
        <begin position="95"/>
        <end position="114"/>
    </location>
</feature>
<name>A0A1W2H103_9BACT</name>
<sequence length="118" mass="13848">MSVLRNPLFLSACLVFWLNQFLEKILGIYIPIAHAYLDDLLAMPVVLGITLQVYRWIHPLRENFTFSKAQVVVGWVYFSFLFEFLLPRWSTTYTADLWDVFCYGIGAIIFYKLINIKS</sequence>
<keyword evidence="1" id="KW-0812">Transmembrane</keyword>
<dbReference type="Proteomes" id="UP000192333">
    <property type="component" value="Chromosome I"/>
</dbReference>
<feature type="transmembrane region" description="Helical" evidence="1">
    <location>
        <begin position="40"/>
        <end position="57"/>
    </location>
</feature>
<organism evidence="2 3">
    <name type="scientific">Aquiflexum balticum DSM 16537</name>
    <dbReference type="NCBI Taxonomy" id="758820"/>
    <lineage>
        <taxon>Bacteria</taxon>
        <taxon>Pseudomonadati</taxon>
        <taxon>Bacteroidota</taxon>
        <taxon>Cytophagia</taxon>
        <taxon>Cytophagales</taxon>
        <taxon>Cyclobacteriaceae</taxon>
        <taxon>Aquiflexum</taxon>
    </lineage>
</organism>